<accession>A0ABV6YL20</accession>
<dbReference type="Gene3D" id="3.90.1580.10">
    <property type="entry name" value="paralog of FGE (formylglycine-generating enzyme)"/>
    <property type="match status" value="1"/>
</dbReference>
<dbReference type="InterPro" id="IPR051043">
    <property type="entry name" value="Sulfatase_Mod_Factor_Kinase"/>
</dbReference>
<comment type="caution">
    <text evidence="2">The sequence shown here is derived from an EMBL/GenBank/DDBJ whole genome shotgun (WGS) entry which is preliminary data.</text>
</comment>
<evidence type="ECO:0000313" key="3">
    <source>
        <dbReference type="Proteomes" id="UP001593833"/>
    </source>
</evidence>
<sequence>SVRYCDWLSLQAGLPRAYAHSGDWSCNGGDPYGAIGYRLPTDAEWEYATQIEGERIYPWGNEAPDCSRANFRPDGYCIEWTSPVGSYPDAPAALGLSDMAGNVWEWCNDWFGCDLGTAPVTDPTGPASGAYRLLHGGSWYHNDYHLRCATRIYTNPSYGPLIGFRAARTAGAQ</sequence>
<proteinExistence type="predicted"/>
<evidence type="ECO:0000259" key="1">
    <source>
        <dbReference type="Pfam" id="PF03781"/>
    </source>
</evidence>
<keyword evidence="3" id="KW-1185">Reference proteome</keyword>
<organism evidence="2 3">
    <name type="scientific">Eiseniibacteriota bacterium</name>
    <dbReference type="NCBI Taxonomy" id="2212470"/>
    <lineage>
        <taxon>Bacteria</taxon>
        <taxon>Candidatus Eiseniibacteriota</taxon>
    </lineage>
</organism>
<reference evidence="2 3" key="1">
    <citation type="submission" date="2024-09" db="EMBL/GenBank/DDBJ databases">
        <authorList>
            <person name="D'Angelo T."/>
        </authorList>
    </citation>
    <scope>NUCLEOTIDE SEQUENCE [LARGE SCALE GENOMIC DNA]</scope>
    <source>
        <strain evidence="2">SAG AM-320-E07</strain>
    </source>
</reference>
<protein>
    <submittedName>
        <fullName evidence="2">Formylglycine-generating enzyme family protein</fullName>
    </submittedName>
</protein>
<dbReference type="EMBL" id="JBHPKH010000046">
    <property type="protein sequence ID" value="MFC1572869.1"/>
    <property type="molecule type" value="Genomic_DNA"/>
</dbReference>
<dbReference type="InterPro" id="IPR016187">
    <property type="entry name" value="CTDL_fold"/>
</dbReference>
<dbReference type="PANTHER" id="PTHR23150">
    <property type="entry name" value="SULFATASE MODIFYING FACTOR 1, 2"/>
    <property type="match status" value="1"/>
</dbReference>
<gene>
    <name evidence="2" type="ORF">ACFL6M_04640</name>
</gene>
<feature type="domain" description="Sulfatase-modifying factor enzyme-like" evidence="1">
    <location>
        <begin position="3"/>
        <end position="168"/>
    </location>
</feature>
<dbReference type="Proteomes" id="UP001593833">
    <property type="component" value="Unassembled WGS sequence"/>
</dbReference>
<dbReference type="PANTHER" id="PTHR23150:SF19">
    <property type="entry name" value="FORMYLGLYCINE-GENERATING ENZYME"/>
    <property type="match status" value="1"/>
</dbReference>
<feature type="non-terminal residue" evidence="2">
    <location>
        <position position="1"/>
    </location>
</feature>
<dbReference type="SUPFAM" id="SSF56436">
    <property type="entry name" value="C-type lectin-like"/>
    <property type="match status" value="1"/>
</dbReference>
<dbReference type="InterPro" id="IPR005532">
    <property type="entry name" value="SUMF_dom"/>
</dbReference>
<name>A0ABV6YL20_UNCEI</name>
<evidence type="ECO:0000313" key="2">
    <source>
        <dbReference type="EMBL" id="MFC1572869.1"/>
    </source>
</evidence>
<dbReference type="InterPro" id="IPR042095">
    <property type="entry name" value="SUMF_sf"/>
</dbReference>
<dbReference type="Pfam" id="PF03781">
    <property type="entry name" value="FGE-sulfatase"/>
    <property type="match status" value="1"/>
</dbReference>